<accession>A0ABM8AN86</accession>
<protein>
    <recommendedName>
        <fullName evidence="5">Secreted protein</fullName>
    </recommendedName>
</protein>
<evidence type="ECO:0000256" key="1">
    <source>
        <dbReference type="SAM" id="Phobius"/>
    </source>
</evidence>
<evidence type="ECO:0000256" key="2">
    <source>
        <dbReference type="SAM" id="SignalP"/>
    </source>
</evidence>
<keyword evidence="1" id="KW-1133">Transmembrane helix</keyword>
<dbReference type="RefSeq" id="WP_264982902.1">
    <property type="nucleotide sequence ID" value="NZ_AP026708.1"/>
</dbReference>
<dbReference type="Proteomes" id="UP001061361">
    <property type="component" value="Chromosome"/>
</dbReference>
<proteinExistence type="predicted"/>
<keyword evidence="1" id="KW-0812">Transmembrane</keyword>
<reference evidence="3" key="1">
    <citation type="submission" date="2022-08" db="EMBL/GenBank/DDBJ databases">
        <title>Genome Sequence of the sulphate-reducing bacterium, Pseudodesulfovibrio portus JCM14722.</title>
        <authorList>
            <person name="Kondo R."/>
            <person name="Kataoka T."/>
        </authorList>
    </citation>
    <scope>NUCLEOTIDE SEQUENCE</scope>
    <source>
        <strain evidence="3">JCM 14722</strain>
    </source>
</reference>
<feature type="signal peptide" evidence="2">
    <location>
        <begin position="1"/>
        <end position="24"/>
    </location>
</feature>
<feature type="transmembrane region" description="Helical" evidence="1">
    <location>
        <begin position="178"/>
        <end position="195"/>
    </location>
</feature>
<evidence type="ECO:0000313" key="3">
    <source>
        <dbReference type="EMBL" id="BDQ32841.1"/>
    </source>
</evidence>
<evidence type="ECO:0000313" key="4">
    <source>
        <dbReference type="Proteomes" id="UP001061361"/>
    </source>
</evidence>
<feature type="chain" id="PRO_5046806216" description="Secreted protein" evidence="2">
    <location>
        <begin position="25"/>
        <end position="202"/>
    </location>
</feature>
<name>A0ABM8AN86_9BACT</name>
<organism evidence="3 4">
    <name type="scientific">Pseudodesulfovibrio portus</name>
    <dbReference type="NCBI Taxonomy" id="231439"/>
    <lineage>
        <taxon>Bacteria</taxon>
        <taxon>Pseudomonadati</taxon>
        <taxon>Thermodesulfobacteriota</taxon>
        <taxon>Desulfovibrionia</taxon>
        <taxon>Desulfovibrionales</taxon>
        <taxon>Desulfovibrionaceae</taxon>
    </lineage>
</organism>
<keyword evidence="4" id="KW-1185">Reference proteome</keyword>
<dbReference type="EMBL" id="AP026708">
    <property type="protein sequence ID" value="BDQ32841.1"/>
    <property type="molecule type" value="Genomic_DNA"/>
</dbReference>
<keyword evidence="1" id="KW-0472">Membrane</keyword>
<evidence type="ECO:0008006" key="5">
    <source>
        <dbReference type="Google" id="ProtNLM"/>
    </source>
</evidence>
<keyword evidence="2" id="KW-0732">Signal</keyword>
<sequence>MKNVVLRVLVSFVAAVAMASNAFAYTITFDDLETPGSFTDFIHSYNSGSYLLDSADSVFIIAQQSSNFYQGSAALWTYVSGSSARLQKSDSTTFSLESIDLIRHYDVTGQISTLAEVTFNAYDSGNNLLGSQTVGSIGTAWQTVTFGDVFDNVALVTWSQDWPYHDFDNIVLGSPTPIPGAIWLLGTGLAGLVGLKRRKRAS</sequence>
<gene>
    <name evidence="3" type="ORF">JCM14722_03830</name>
</gene>